<reference evidence="1 2" key="1">
    <citation type="journal article" date="2022" name="DNA Res.">
        <title>Chromosomal-level genome assembly of the orchid tree Bauhinia variegata (Leguminosae; Cercidoideae) supports the allotetraploid origin hypothesis of Bauhinia.</title>
        <authorList>
            <person name="Zhong Y."/>
            <person name="Chen Y."/>
            <person name="Zheng D."/>
            <person name="Pang J."/>
            <person name="Liu Y."/>
            <person name="Luo S."/>
            <person name="Meng S."/>
            <person name="Qian L."/>
            <person name="Wei D."/>
            <person name="Dai S."/>
            <person name="Zhou R."/>
        </authorList>
    </citation>
    <scope>NUCLEOTIDE SEQUENCE [LARGE SCALE GENOMIC DNA]</scope>
    <source>
        <strain evidence="1">BV-YZ2020</strain>
    </source>
</reference>
<gene>
    <name evidence="1" type="ORF">L6164_016637</name>
</gene>
<keyword evidence="2" id="KW-1185">Reference proteome</keyword>
<comment type="caution">
    <text evidence="1">The sequence shown here is derived from an EMBL/GenBank/DDBJ whole genome shotgun (WGS) entry which is preliminary data.</text>
</comment>
<protein>
    <submittedName>
        <fullName evidence="1">Uncharacterized protein</fullName>
    </submittedName>
</protein>
<proteinExistence type="predicted"/>
<accession>A0ACB9NQ52</accession>
<sequence>MVWLEGIGREQRGEEWKDSLYILLLNEAFRPKVPHFLREGEERGGKMRGKIPLLPSNQTPEFFEVLSLRPSFLIRGSRKCQCSLMPYYRQLSEVLFSIEFIIYFLVF</sequence>
<evidence type="ECO:0000313" key="2">
    <source>
        <dbReference type="Proteomes" id="UP000828941"/>
    </source>
</evidence>
<organism evidence="1 2">
    <name type="scientific">Bauhinia variegata</name>
    <name type="common">Purple orchid tree</name>
    <name type="synonym">Phanera variegata</name>
    <dbReference type="NCBI Taxonomy" id="167791"/>
    <lineage>
        <taxon>Eukaryota</taxon>
        <taxon>Viridiplantae</taxon>
        <taxon>Streptophyta</taxon>
        <taxon>Embryophyta</taxon>
        <taxon>Tracheophyta</taxon>
        <taxon>Spermatophyta</taxon>
        <taxon>Magnoliopsida</taxon>
        <taxon>eudicotyledons</taxon>
        <taxon>Gunneridae</taxon>
        <taxon>Pentapetalae</taxon>
        <taxon>rosids</taxon>
        <taxon>fabids</taxon>
        <taxon>Fabales</taxon>
        <taxon>Fabaceae</taxon>
        <taxon>Cercidoideae</taxon>
        <taxon>Cercideae</taxon>
        <taxon>Bauhiniinae</taxon>
        <taxon>Bauhinia</taxon>
    </lineage>
</organism>
<dbReference type="Proteomes" id="UP000828941">
    <property type="component" value="Chromosome 6"/>
</dbReference>
<name>A0ACB9NQ52_BAUVA</name>
<dbReference type="EMBL" id="CM039431">
    <property type="protein sequence ID" value="KAI4338295.1"/>
    <property type="molecule type" value="Genomic_DNA"/>
</dbReference>
<evidence type="ECO:0000313" key="1">
    <source>
        <dbReference type="EMBL" id="KAI4338295.1"/>
    </source>
</evidence>